<feature type="compositionally biased region" description="Polar residues" evidence="1">
    <location>
        <begin position="189"/>
        <end position="198"/>
    </location>
</feature>
<keyword evidence="2" id="KW-0812">Transmembrane</keyword>
<evidence type="ECO:0000256" key="2">
    <source>
        <dbReference type="SAM" id="Phobius"/>
    </source>
</evidence>
<accession>A0A285JCQ5</accession>
<feature type="compositionally biased region" description="Basic and acidic residues" evidence="1">
    <location>
        <begin position="151"/>
        <end position="161"/>
    </location>
</feature>
<dbReference type="OrthoDB" id="3298267at2"/>
<keyword evidence="4" id="KW-1185">Reference proteome</keyword>
<protein>
    <submittedName>
        <fullName evidence="3">Uncharacterized protein</fullName>
    </submittedName>
</protein>
<dbReference type="EMBL" id="OBDY01000018">
    <property type="protein sequence ID" value="SNY57166.1"/>
    <property type="molecule type" value="Genomic_DNA"/>
</dbReference>
<proteinExistence type="predicted"/>
<feature type="transmembrane region" description="Helical" evidence="2">
    <location>
        <begin position="20"/>
        <end position="53"/>
    </location>
</feature>
<keyword evidence="2" id="KW-0472">Membrane</keyword>
<evidence type="ECO:0000256" key="1">
    <source>
        <dbReference type="SAM" id="MobiDB-lite"/>
    </source>
</evidence>
<dbReference type="Proteomes" id="UP000219612">
    <property type="component" value="Unassembled WGS sequence"/>
</dbReference>
<organism evidence="3 4">
    <name type="scientific">Paractinoplanes atraurantiacus</name>
    <dbReference type="NCBI Taxonomy" id="1036182"/>
    <lineage>
        <taxon>Bacteria</taxon>
        <taxon>Bacillati</taxon>
        <taxon>Actinomycetota</taxon>
        <taxon>Actinomycetes</taxon>
        <taxon>Micromonosporales</taxon>
        <taxon>Micromonosporaceae</taxon>
        <taxon>Paractinoplanes</taxon>
    </lineage>
</organism>
<reference evidence="3 4" key="1">
    <citation type="submission" date="2017-09" db="EMBL/GenBank/DDBJ databases">
        <authorList>
            <person name="Ehlers B."/>
            <person name="Leendertz F.H."/>
        </authorList>
    </citation>
    <scope>NUCLEOTIDE SEQUENCE [LARGE SCALE GENOMIC DNA]</scope>
    <source>
        <strain evidence="3 4">CGMCC 4.6857</strain>
    </source>
</reference>
<feature type="region of interest" description="Disordered" evidence="1">
    <location>
        <begin position="133"/>
        <end position="256"/>
    </location>
</feature>
<feature type="compositionally biased region" description="Low complexity" evidence="1">
    <location>
        <begin position="162"/>
        <end position="173"/>
    </location>
</feature>
<feature type="transmembrane region" description="Helical" evidence="2">
    <location>
        <begin position="104"/>
        <end position="126"/>
    </location>
</feature>
<keyword evidence="2" id="KW-1133">Transmembrane helix</keyword>
<feature type="compositionally biased region" description="Low complexity" evidence="1">
    <location>
        <begin position="211"/>
        <end position="256"/>
    </location>
</feature>
<evidence type="ECO:0000313" key="3">
    <source>
        <dbReference type="EMBL" id="SNY57166.1"/>
    </source>
</evidence>
<name>A0A285JCQ5_9ACTN</name>
<dbReference type="AlphaFoldDB" id="A0A285JCQ5"/>
<evidence type="ECO:0000313" key="4">
    <source>
        <dbReference type="Proteomes" id="UP000219612"/>
    </source>
</evidence>
<gene>
    <name evidence="3" type="ORF">SAMN05421748_11869</name>
</gene>
<dbReference type="RefSeq" id="WP_097324984.1">
    <property type="nucleotide sequence ID" value="NZ_OBDY01000018.1"/>
</dbReference>
<sequence>MTEQAPGHRPGIDVTKTIAGTLAAVSAAFLGSFLGVAGTLIGAAVASIVGSVGTELYQRWLNRGTERIKSTFVTAPAAIGTPEVAAAAEESPSGPPPRIRWQRVAMVAGAFFVLAIGSLTAFELVAGRSAADVVQNKASSSSTIGIPLRSTHSDKSNKSDESPVPAESASPSETPDQKDQTGPAESPAPEQSGTTTESPAPADGSTEEPTDAPTTDAPTTDAPAPADEQPQDGDTQQDGQTPQQQGDAGPTAQSGE</sequence>